<dbReference type="InterPro" id="IPR014284">
    <property type="entry name" value="RNA_pol_sigma-70_dom"/>
</dbReference>
<dbReference type="Gene3D" id="1.20.140.160">
    <property type="match status" value="1"/>
</dbReference>
<evidence type="ECO:0000256" key="1">
    <source>
        <dbReference type="ARBA" id="ARBA00023015"/>
    </source>
</evidence>
<dbReference type="PRINTS" id="PR00046">
    <property type="entry name" value="SIGMA70FCT"/>
</dbReference>
<dbReference type="EMBL" id="JBHUMY010000032">
    <property type="protein sequence ID" value="MFD2662854.1"/>
    <property type="molecule type" value="Genomic_DNA"/>
</dbReference>
<dbReference type="Pfam" id="PF04542">
    <property type="entry name" value="Sigma70_r2"/>
    <property type="match status" value="1"/>
</dbReference>
<reference evidence="7" key="1">
    <citation type="journal article" date="2019" name="Int. J. Syst. Evol. Microbiol.">
        <title>The Global Catalogue of Microorganisms (GCM) 10K type strain sequencing project: providing services to taxonomists for standard genome sequencing and annotation.</title>
        <authorList>
            <consortium name="The Broad Institute Genomics Platform"/>
            <consortium name="The Broad Institute Genome Sequencing Center for Infectious Disease"/>
            <person name="Wu L."/>
            <person name="Ma J."/>
        </authorList>
    </citation>
    <scope>NUCLEOTIDE SEQUENCE [LARGE SCALE GENOMIC DNA]</scope>
    <source>
        <strain evidence="7">TISTR 1827</strain>
    </source>
</reference>
<evidence type="ECO:0000313" key="6">
    <source>
        <dbReference type="EMBL" id="MFD2662854.1"/>
    </source>
</evidence>
<dbReference type="InterPro" id="IPR013325">
    <property type="entry name" value="RNA_pol_sigma_r2"/>
</dbReference>
<dbReference type="InterPro" id="IPR013324">
    <property type="entry name" value="RNA_pol_sigma_r3/r4-like"/>
</dbReference>
<keyword evidence="2" id="KW-0731">Sigma factor</keyword>
<dbReference type="RefSeq" id="WP_379277771.1">
    <property type="nucleotide sequence ID" value="NZ_JBHUGT010000013.1"/>
</dbReference>
<dbReference type="NCBIfam" id="TIGR02937">
    <property type="entry name" value="sigma70-ECF"/>
    <property type="match status" value="1"/>
</dbReference>
<evidence type="ECO:0000256" key="4">
    <source>
        <dbReference type="ARBA" id="ARBA00023163"/>
    </source>
</evidence>
<keyword evidence="1" id="KW-0805">Transcription regulation</keyword>
<feature type="domain" description="RNA polymerase sigma-70" evidence="5">
    <location>
        <begin position="38"/>
        <end position="51"/>
    </location>
</feature>
<evidence type="ECO:0000256" key="3">
    <source>
        <dbReference type="ARBA" id="ARBA00023125"/>
    </source>
</evidence>
<evidence type="ECO:0000313" key="7">
    <source>
        <dbReference type="Proteomes" id="UP001597493"/>
    </source>
</evidence>
<dbReference type="PROSITE" id="PS00715">
    <property type="entry name" value="SIGMA70_1"/>
    <property type="match status" value="1"/>
</dbReference>
<dbReference type="SUPFAM" id="SSF88946">
    <property type="entry name" value="Sigma2 domain of RNA polymerase sigma factors"/>
    <property type="match status" value="1"/>
</dbReference>
<keyword evidence="7" id="KW-1185">Reference proteome</keyword>
<dbReference type="InterPro" id="IPR007627">
    <property type="entry name" value="RNA_pol_sigma70_r2"/>
</dbReference>
<keyword evidence="4" id="KW-0804">Transcription</keyword>
<keyword evidence="3" id="KW-0238">DNA-binding</keyword>
<dbReference type="InterPro" id="IPR000943">
    <property type="entry name" value="RNA_pol_sigma70"/>
</dbReference>
<name>A0ABW5R2C8_9BACL</name>
<sequence length="186" mass="21542">MEAVAHKPDESRIEEHFHLVHFVLNKHKHLQSRFEYEDLFQVGCIGLLDAIRRFDPSLGLAFSTYAVPCILGKINNYRRDNRPFKGSQATKKLSPKVLSLDYVMLQDEGRPVTLKDTIPVEDDTSQFDLQMFVESLDNREKQIVNLRLNGMNQQSVSRQIGVTQVQISRMLKRISAKYQSYLKEDT</sequence>
<dbReference type="PANTHER" id="PTHR30385">
    <property type="entry name" value="SIGMA FACTOR F FLAGELLAR"/>
    <property type="match status" value="1"/>
</dbReference>
<protein>
    <submittedName>
        <fullName evidence="6">Sigma-70 family RNA polymerase sigma factor</fullName>
    </submittedName>
</protein>
<dbReference type="Gene3D" id="1.10.1740.10">
    <property type="match status" value="1"/>
</dbReference>
<accession>A0ABW5R2C8</accession>
<comment type="caution">
    <text evidence="6">The sequence shown here is derived from an EMBL/GenBank/DDBJ whole genome shotgun (WGS) entry which is preliminary data.</text>
</comment>
<evidence type="ECO:0000259" key="5">
    <source>
        <dbReference type="PROSITE" id="PS00715"/>
    </source>
</evidence>
<evidence type="ECO:0000256" key="2">
    <source>
        <dbReference type="ARBA" id="ARBA00023082"/>
    </source>
</evidence>
<dbReference type="SUPFAM" id="SSF88659">
    <property type="entry name" value="Sigma3 and sigma4 domains of RNA polymerase sigma factors"/>
    <property type="match status" value="1"/>
</dbReference>
<proteinExistence type="predicted"/>
<dbReference type="Proteomes" id="UP001597493">
    <property type="component" value="Unassembled WGS sequence"/>
</dbReference>
<organism evidence="6 7">
    <name type="scientific">Paenibacillus thailandensis</name>
    <dbReference type="NCBI Taxonomy" id="393250"/>
    <lineage>
        <taxon>Bacteria</taxon>
        <taxon>Bacillati</taxon>
        <taxon>Bacillota</taxon>
        <taxon>Bacilli</taxon>
        <taxon>Bacillales</taxon>
        <taxon>Paenibacillaceae</taxon>
        <taxon>Paenibacillus</taxon>
    </lineage>
</organism>
<gene>
    <name evidence="6" type="ORF">ACFSW5_21600</name>
</gene>